<dbReference type="GO" id="GO:0003824">
    <property type="term" value="F:catalytic activity"/>
    <property type="evidence" value="ECO:0007669"/>
    <property type="project" value="InterPro"/>
</dbReference>
<feature type="domain" description="Endonuclease/exonuclease/phosphatase" evidence="1">
    <location>
        <begin position="5"/>
        <end position="226"/>
    </location>
</feature>
<accession>A0AAW2PJP7</accession>
<gene>
    <name evidence="2" type="ORF">Sradi_3977100</name>
</gene>
<reference evidence="2" key="1">
    <citation type="submission" date="2020-06" db="EMBL/GenBank/DDBJ databases">
        <authorList>
            <person name="Li T."/>
            <person name="Hu X."/>
            <person name="Zhang T."/>
            <person name="Song X."/>
            <person name="Zhang H."/>
            <person name="Dai N."/>
            <person name="Sheng W."/>
            <person name="Hou X."/>
            <person name="Wei L."/>
        </authorList>
    </citation>
    <scope>NUCLEOTIDE SEQUENCE</scope>
    <source>
        <strain evidence="2">G02</strain>
        <tissue evidence="2">Leaf</tissue>
    </source>
</reference>
<proteinExistence type="predicted"/>
<evidence type="ECO:0000313" key="2">
    <source>
        <dbReference type="EMBL" id="KAL0355302.1"/>
    </source>
</evidence>
<dbReference type="EMBL" id="JACGWJ010000017">
    <property type="protein sequence ID" value="KAL0355302.1"/>
    <property type="molecule type" value="Genomic_DNA"/>
</dbReference>
<protein>
    <recommendedName>
        <fullName evidence="1">Endonuclease/exonuclease/phosphatase domain-containing protein</fullName>
    </recommendedName>
</protein>
<sequence length="559" mass="63395">MKILAWNCRGLARPAARRMLRDLLQSHKPDIIFLCEVKTSHTDKISSILLSSNLIFSNFVPAVNKAGGLCLAWTASVSVNIILENPWMINALIFLNATPHPWQFTGVHCPAVSCFKPVFWQSLNEIHQSFTGPWLVMGDFNAVLSQVEKRGGKPFASASRNSLRDELDSCNLINLGFSGYKFTWSNKRPGMTNIQSRLDRGVANAEWCLLYPKAHILHLPPFTSDHSPLLLDTQPTSVNRPWPFFFEEMWFQDFSCESLVADVCLAFAAGNPISQMHCLLRRLRTELRKWNRRVFGWCHDHINTIKAKLEELQPLDQTSDVLALQEHLQTDLDEQLTRLQIKWRQKAKQRWLEDGDANTKFFHLTAILQSKANFIHSIRTREGNVVTEWEHIGNEFSSYFKSLFQSDFEHSHPPPPPPSDQLLEILPSAVTADENLGICSIPTAEEIKVTVFEMASFKSPGPDGFPPTFYKRFGILLEATSLMPHYISSQLDNFCKPLTTLTSPSSPKTSKLIQLTSFVQLASATPPTKSFPNSLQTDSNLYSINSSPHSKWLLSRDER</sequence>
<comment type="caution">
    <text evidence="2">The sequence shown here is derived from an EMBL/GenBank/DDBJ whole genome shotgun (WGS) entry which is preliminary data.</text>
</comment>
<name>A0AAW2PJP7_SESRA</name>
<dbReference type="Pfam" id="PF03372">
    <property type="entry name" value="Exo_endo_phos"/>
    <property type="match status" value="1"/>
</dbReference>
<dbReference type="PANTHER" id="PTHR33710:SF71">
    <property type="entry name" value="ENDONUCLEASE_EXONUCLEASE_PHOSPHATASE DOMAIN-CONTAINING PROTEIN"/>
    <property type="match status" value="1"/>
</dbReference>
<dbReference type="PANTHER" id="PTHR33710">
    <property type="entry name" value="BNAC02G09200D PROTEIN"/>
    <property type="match status" value="1"/>
</dbReference>
<dbReference type="AlphaFoldDB" id="A0AAW2PJP7"/>
<dbReference type="InterPro" id="IPR036691">
    <property type="entry name" value="Endo/exonu/phosph_ase_sf"/>
</dbReference>
<evidence type="ECO:0000259" key="1">
    <source>
        <dbReference type="Pfam" id="PF03372"/>
    </source>
</evidence>
<organism evidence="2">
    <name type="scientific">Sesamum radiatum</name>
    <name type="common">Black benniseed</name>
    <dbReference type="NCBI Taxonomy" id="300843"/>
    <lineage>
        <taxon>Eukaryota</taxon>
        <taxon>Viridiplantae</taxon>
        <taxon>Streptophyta</taxon>
        <taxon>Embryophyta</taxon>
        <taxon>Tracheophyta</taxon>
        <taxon>Spermatophyta</taxon>
        <taxon>Magnoliopsida</taxon>
        <taxon>eudicotyledons</taxon>
        <taxon>Gunneridae</taxon>
        <taxon>Pentapetalae</taxon>
        <taxon>asterids</taxon>
        <taxon>lamiids</taxon>
        <taxon>Lamiales</taxon>
        <taxon>Pedaliaceae</taxon>
        <taxon>Sesamum</taxon>
    </lineage>
</organism>
<dbReference type="InterPro" id="IPR005135">
    <property type="entry name" value="Endo/exonuclease/phosphatase"/>
</dbReference>
<reference evidence="2" key="2">
    <citation type="journal article" date="2024" name="Plant">
        <title>Genomic evolution and insights into agronomic trait innovations of Sesamum species.</title>
        <authorList>
            <person name="Miao H."/>
            <person name="Wang L."/>
            <person name="Qu L."/>
            <person name="Liu H."/>
            <person name="Sun Y."/>
            <person name="Le M."/>
            <person name="Wang Q."/>
            <person name="Wei S."/>
            <person name="Zheng Y."/>
            <person name="Lin W."/>
            <person name="Duan Y."/>
            <person name="Cao H."/>
            <person name="Xiong S."/>
            <person name="Wang X."/>
            <person name="Wei L."/>
            <person name="Li C."/>
            <person name="Ma Q."/>
            <person name="Ju M."/>
            <person name="Zhao R."/>
            <person name="Li G."/>
            <person name="Mu C."/>
            <person name="Tian Q."/>
            <person name="Mei H."/>
            <person name="Zhang T."/>
            <person name="Gao T."/>
            <person name="Zhang H."/>
        </authorList>
    </citation>
    <scope>NUCLEOTIDE SEQUENCE</scope>
    <source>
        <strain evidence="2">G02</strain>
    </source>
</reference>
<dbReference type="Gene3D" id="3.60.10.10">
    <property type="entry name" value="Endonuclease/exonuclease/phosphatase"/>
    <property type="match status" value="1"/>
</dbReference>
<dbReference type="SUPFAM" id="SSF56219">
    <property type="entry name" value="DNase I-like"/>
    <property type="match status" value="1"/>
</dbReference>